<dbReference type="AlphaFoldDB" id="A0AAV6SHY6"/>
<comment type="caution">
    <text evidence="1">The sequence shown here is derived from an EMBL/GenBank/DDBJ whole genome shotgun (WGS) entry which is preliminary data.</text>
</comment>
<proteinExistence type="predicted"/>
<reference evidence="1 2" key="1">
    <citation type="journal article" date="2021" name="Sci. Rep.">
        <title>Chromosome anchoring in Senegalese sole (Solea senegalensis) reveals sex-associated markers and genome rearrangements in flatfish.</title>
        <authorList>
            <person name="Guerrero-Cozar I."/>
            <person name="Gomez-Garrido J."/>
            <person name="Berbel C."/>
            <person name="Martinez-Blanch J.F."/>
            <person name="Alioto T."/>
            <person name="Claros M.G."/>
            <person name="Gagnaire P.A."/>
            <person name="Manchado M."/>
        </authorList>
    </citation>
    <scope>NUCLEOTIDE SEQUENCE [LARGE SCALE GENOMIC DNA]</scope>
    <source>
        <strain evidence="1">Sse05_10M</strain>
    </source>
</reference>
<keyword evidence="2" id="KW-1185">Reference proteome</keyword>
<evidence type="ECO:0000313" key="2">
    <source>
        <dbReference type="Proteomes" id="UP000693946"/>
    </source>
</evidence>
<protein>
    <submittedName>
        <fullName evidence="1">Uncharacterized protein</fullName>
    </submittedName>
</protein>
<evidence type="ECO:0000313" key="1">
    <source>
        <dbReference type="EMBL" id="KAG7516996.1"/>
    </source>
</evidence>
<gene>
    <name evidence="1" type="ORF">JOB18_046441</name>
</gene>
<sequence length="550" mass="62903">MANGIKSIHPLCSFGFQGHRVKSISSRRSGPVFVCLGYCLFDDCPVEVVVIVQVESSLKAIVKFRGSFVCHRWDQLKRRPVRGKERDALSQTVSTKMPRSVFLESIARLDDTVMASGCRDKVPATGVMKTVSWSQKVKRRRHKNEIISLQRMLKEEEEDPNERIIQKVGLHPKSGKGQTSPFYIYEVVVRHPSKGSSPLPVATYITSDHTTTSVSYFLGSVVTELIRQHGPKAKTRPVMFICDGSVVLLQSLSSNFCGVSLQELLCRYFLIVTGQAKDDAISLPILHRCLSHVMKNAKELCKKHASKHYKLLMHVFGLMTQASTLRELDDLVIMVFSSSHSGENVEKHFLNLQMQLTKGGPCPEDYTDSNLDFENDIGPTRFLQHFEEVIKREDLDQEGDENNYYCPTFIPTLMRYFLPQAALWSKLLLGDLGRHGTGPLYDSLSKKYSKASSKSTQNYTQDNQTQGIMEKSQWDLKQIRFQQKKISRLDDFVDTYKVTLKALLREYADSKRRKKKTHRVDVERWKNRRQKKRCVCVETVQAFCLQTTEE</sequence>
<name>A0AAV6SHY6_SOLSE</name>
<organism evidence="1 2">
    <name type="scientific">Solea senegalensis</name>
    <name type="common">Senegalese sole</name>
    <dbReference type="NCBI Taxonomy" id="28829"/>
    <lineage>
        <taxon>Eukaryota</taxon>
        <taxon>Metazoa</taxon>
        <taxon>Chordata</taxon>
        <taxon>Craniata</taxon>
        <taxon>Vertebrata</taxon>
        <taxon>Euteleostomi</taxon>
        <taxon>Actinopterygii</taxon>
        <taxon>Neopterygii</taxon>
        <taxon>Teleostei</taxon>
        <taxon>Neoteleostei</taxon>
        <taxon>Acanthomorphata</taxon>
        <taxon>Carangaria</taxon>
        <taxon>Pleuronectiformes</taxon>
        <taxon>Pleuronectoidei</taxon>
        <taxon>Soleidae</taxon>
        <taxon>Solea</taxon>
    </lineage>
</organism>
<accession>A0AAV6SHY6</accession>
<dbReference type="Proteomes" id="UP000693946">
    <property type="component" value="Linkage Group LG13"/>
</dbReference>
<dbReference type="EMBL" id="JAGKHQ010000005">
    <property type="protein sequence ID" value="KAG7516996.1"/>
    <property type="molecule type" value="Genomic_DNA"/>
</dbReference>